<dbReference type="PIRSF" id="PIRSF002811">
    <property type="entry name" value="DnaG"/>
    <property type="match status" value="1"/>
</dbReference>
<keyword evidence="6" id="KW-0235">DNA replication</keyword>
<dbReference type="InterPro" id="IPR034151">
    <property type="entry name" value="TOPRIM_DnaG_bac"/>
</dbReference>
<gene>
    <name evidence="14" type="ORF">METZ01_LOCUS25586</name>
</gene>
<reference evidence="14" key="1">
    <citation type="submission" date="2018-05" db="EMBL/GenBank/DDBJ databases">
        <authorList>
            <person name="Lanie J.A."/>
            <person name="Ng W.-L."/>
            <person name="Kazmierczak K.M."/>
            <person name="Andrzejewski T.M."/>
            <person name="Davidsen T.M."/>
            <person name="Wayne K.J."/>
            <person name="Tettelin H."/>
            <person name="Glass J.I."/>
            <person name="Rusch D."/>
            <person name="Podicherti R."/>
            <person name="Tsui H.-C.T."/>
            <person name="Winkler M.E."/>
        </authorList>
    </citation>
    <scope>NUCLEOTIDE SEQUENCE</scope>
</reference>
<dbReference type="Pfam" id="PF13155">
    <property type="entry name" value="Toprim_2"/>
    <property type="match status" value="1"/>
</dbReference>
<accession>A0A381Q098</accession>
<keyword evidence="9" id="KW-0862">Zinc</keyword>
<dbReference type="InterPro" id="IPR037068">
    <property type="entry name" value="DNA_primase_core_N_sf"/>
</dbReference>
<evidence type="ECO:0000256" key="4">
    <source>
        <dbReference type="ARBA" id="ARBA00022679"/>
    </source>
</evidence>
<dbReference type="GO" id="GO:0005737">
    <property type="term" value="C:cytoplasm"/>
    <property type="evidence" value="ECO:0007669"/>
    <property type="project" value="TreeGrafter"/>
</dbReference>
<evidence type="ECO:0000256" key="10">
    <source>
        <dbReference type="ARBA" id="ARBA00022842"/>
    </source>
</evidence>
<dbReference type="GO" id="GO:1990077">
    <property type="term" value="C:primosome complex"/>
    <property type="evidence" value="ECO:0007669"/>
    <property type="project" value="UniProtKB-KW"/>
</dbReference>
<proteinExistence type="inferred from homology"/>
<dbReference type="GO" id="GO:0003677">
    <property type="term" value="F:DNA binding"/>
    <property type="evidence" value="ECO:0007669"/>
    <property type="project" value="UniProtKB-KW"/>
</dbReference>
<keyword evidence="8" id="KW-0863">Zinc-finger</keyword>
<keyword evidence="3" id="KW-0639">Primosome</keyword>
<dbReference type="SUPFAM" id="SSF57783">
    <property type="entry name" value="Zinc beta-ribbon"/>
    <property type="match status" value="1"/>
</dbReference>
<keyword evidence="11" id="KW-0238">DNA-binding</keyword>
<evidence type="ECO:0000259" key="13">
    <source>
        <dbReference type="PROSITE" id="PS50880"/>
    </source>
</evidence>
<dbReference type="PROSITE" id="PS50880">
    <property type="entry name" value="TOPRIM"/>
    <property type="match status" value="1"/>
</dbReference>
<dbReference type="InterPro" id="IPR019475">
    <property type="entry name" value="DNA_primase_DnaB-bd"/>
</dbReference>
<organism evidence="14">
    <name type="scientific">marine metagenome</name>
    <dbReference type="NCBI Taxonomy" id="408172"/>
    <lineage>
        <taxon>unclassified sequences</taxon>
        <taxon>metagenomes</taxon>
        <taxon>ecological metagenomes</taxon>
    </lineage>
</organism>
<dbReference type="GO" id="GO:0000428">
    <property type="term" value="C:DNA-directed RNA polymerase complex"/>
    <property type="evidence" value="ECO:0007669"/>
    <property type="project" value="UniProtKB-KW"/>
</dbReference>
<evidence type="ECO:0000256" key="2">
    <source>
        <dbReference type="ARBA" id="ARBA00022478"/>
    </source>
</evidence>
<dbReference type="HAMAP" id="MF_00974">
    <property type="entry name" value="DNA_primase_DnaG"/>
    <property type="match status" value="1"/>
</dbReference>
<dbReference type="Pfam" id="PF10410">
    <property type="entry name" value="DnaB_bind"/>
    <property type="match status" value="1"/>
</dbReference>
<evidence type="ECO:0000256" key="7">
    <source>
        <dbReference type="ARBA" id="ARBA00022723"/>
    </source>
</evidence>
<keyword evidence="2" id="KW-0240">DNA-directed RNA polymerase</keyword>
<evidence type="ECO:0000256" key="11">
    <source>
        <dbReference type="ARBA" id="ARBA00023125"/>
    </source>
</evidence>
<dbReference type="Gene3D" id="3.40.1360.10">
    <property type="match status" value="1"/>
</dbReference>
<keyword evidence="7" id="KW-0479">Metal-binding</keyword>
<dbReference type="GO" id="GO:0008270">
    <property type="term" value="F:zinc ion binding"/>
    <property type="evidence" value="ECO:0007669"/>
    <property type="project" value="UniProtKB-KW"/>
</dbReference>
<dbReference type="Pfam" id="PF01807">
    <property type="entry name" value="Zn_ribbon_DnaG"/>
    <property type="match status" value="1"/>
</dbReference>
<dbReference type="SUPFAM" id="SSF56731">
    <property type="entry name" value="DNA primase core"/>
    <property type="match status" value="1"/>
</dbReference>
<dbReference type="InterPro" id="IPR013264">
    <property type="entry name" value="DNAG_N"/>
</dbReference>
<dbReference type="InterPro" id="IPR030846">
    <property type="entry name" value="DnaG_bac"/>
</dbReference>
<dbReference type="CDD" id="cd03364">
    <property type="entry name" value="TOPRIM_DnaG_primases"/>
    <property type="match status" value="1"/>
</dbReference>
<evidence type="ECO:0000256" key="8">
    <source>
        <dbReference type="ARBA" id="ARBA00022771"/>
    </source>
</evidence>
<dbReference type="Gene3D" id="3.90.580.10">
    <property type="entry name" value="Zinc finger, CHC2-type domain"/>
    <property type="match status" value="1"/>
</dbReference>
<keyword evidence="4" id="KW-0808">Transferase</keyword>
<dbReference type="NCBIfam" id="TIGR01391">
    <property type="entry name" value="dnaG"/>
    <property type="match status" value="1"/>
</dbReference>
<evidence type="ECO:0000256" key="6">
    <source>
        <dbReference type="ARBA" id="ARBA00022705"/>
    </source>
</evidence>
<dbReference type="FunFam" id="3.90.580.10:FF:000001">
    <property type="entry name" value="DNA primase"/>
    <property type="match status" value="1"/>
</dbReference>
<dbReference type="PANTHER" id="PTHR30313">
    <property type="entry name" value="DNA PRIMASE"/>
    <property type="match status" value="1"/>
</dbReference>
<evidence type="ECO:0000256" key="9">
    <source>
        <dbReference type="ARBA" id="ARBA00022833"/>
    </source>
</evidence>
<evidence type="ECO:0000256" key="1">
    <source>
        <dbReference type="ARBA" id="ARBA00001947"/>
    </source>
</evidence>
<sequence>MIDNSIIQEIKERLDIVEVVSDFISLKKSGSNYKALSPFTSEKTPSFFVSPSKQIFKCFSTGKGGDAIEFLREVDSMTYIEAIKYLGEKYGVEINEYEIDNSVSSEKDSLLIILNKSKDFFIDNLKTKEGKNVALTYFEHRVISKEMIKKFELGYSLDKWNSLYDNLKTLKYSEKLMVSAGLILEKNNKKYDRFRNRIIFPIHNISGKVIAFGARQIKDDENQPKYINSPETTLYIKSNILYGIYQSKNSIRKDDKCYLVEGYTDVISLFQIGIENVASSSGTSLTTNQIKLIGRYTKNVTILYDGDQAGINASLRGLDLILENDLNVRIVNFPENEDPDSFSKKLGKNKFLKFLDENETDLIKYKTNQLNENYRNDPIKKSELVIDIITSISKIPNSIKRSIYIKDCSDLLKIDENTLITEMNKLLLGFSKTLNRPKFKFKENEKNNLAVKEVDSAINFCEKECLRMLVNYGTKDFQIFGLDRKSFIEYFLNEIEDVAFENKNYIEIINIFKMELEKGNVIDINYFLTQEHEGLKKDIIDLSANKYELSDKWKNKFNIHVNDEFDDLKKSTYANILRFKFRLIKKMINENLQILNSNIDYKKQQETIKIHNKLKSVEIDIAKQLGNVTSI</sequence>
<dbReference type="InterPro" id="IPR050219">
    <property type="entry name" value="DnaG_primase"/>
</dbReference>
<dbReference type="InterPro" id="IPR036977">
    <property type="entry name" value="DNA_primase_Znf_CHC2"/>
</dbReference>
<keyword evidence="5" id="KW-0548">Nucleotidyltransferase</keyword>
<keyword evidence="10" id="KW-0460">Magnesium</keyword>
<dbReference type="InterPro" id="IPR006295">
    <property type="entry name" value="DNA_primase_DnaG"/>
</dbReference>
<dbReference type="Pfam" id="PF08275">
    <property type="entry name" value="DNAG_N"/>
    <property type="match status" value="1"/>
</dbReference>
<dbReference type="Gene3D" id="3.90.980.10">
    <property type="entry name" value="DNA primase, catalytic core, N-terminal domain"/>
    <property type="match status" value="1"/>
</dbReference>
<dbReference type="GO" id="GO:0006269">
    <property type="term" value="P:DNA replication, synthesis of primer"/>
    <property type="evidence" value="ECO:0007669"/>
    <property type="project" value="UniProtKB-KW"/>
</dbReference>
<dbReference type="EMBL" id="UINC01001156">
    <property type="protein sequence ID" value="SUZ72732.1"/>
    <property type="molecule type" value="Genomic_DNA"/>
</dbReference>
<protein>
    <recommendedName>
        <fullName evidence="13">Toprim domain-containing protein</fullName>
    </recommendedName>
</protein>
<dbReference type="SMART" id="SM00493">
    <property type="entry name" value="TOPRIM"/>
    <property type="match status" value="1"/>
</dbReference>
<dbReference type="InterPro" id="IPR002694">
    <property type="entry name" value="Znf_CHC2"/>
</dbReference>
<evidence type="ECO:0000256" key="5">
    <source>
        <dbReference type="ARBA" id="ARBA00022695"/>
    </source>
</evidence>
<dbReference type="PANTHER" id="PTHR30313:SF2">
    <property type="entry name" value="DNA PRIMASE"/>
    <property type="match status" value="1"/>
</dbReference>
<feature type="domain" description="Toprim" evidence="13">
    <location>
        <begin position="255"/>
        <end position="336"/>
    </location>
</feature>
<dbReference type="SMART" id="SM00400">
    <property type="entry name" value="ZnF_CHCC"/>
    <property type="match status" value="1"/>
</dbReference>
<evidence type="ECO:0000256" key="12">
    <source>
        <dbReference type="ARBA" id="ARBA00023163"/>
    </source>
</evidence>
<dbReference type="AlphaFoldDB" id="A0A381Q098"/>
<comment type="cofactor">
    <cofactor evidence="1">
        <name>Zn(2+)</name>
        <dbReference type="ChEBI" id="CHEBI:29105"/>
    </cofactor>
</comment>
<name>A0A381Q098_9ZZZZ</name>
<keyword evidence="12" id="KW-0804">Transcription</keyword>
<dbReference type="InterPro" id="IPR006171">
    <property type="entry name" value="TOPRIM_dom"/>
</dbReference>
<evidence type="ECO:0000313" key="14">
    <source>
        <dbReference type="EMBL" id="SUZ72732.1"/>
    </source>
</evidence>
<dbReference type="GO" id="GO:0003899">
    <property type="term" value="F:DNA-directed RNA polymerase activity"/>
    <property type="evidence" value="ECO:0007669"/>
    <property type="project" value="InterPro"/>
</dbReference>
<evidence type="ECO:0000256" key="3">
    <source>
        <dbReference type="ARBA" id="ARBA00022515"/>
    </source>
</evidence>